<feature type="domain" description="Aminotransferase class I/classII large" evidence="1">
    <location>
        <begin position="62"/>
        <end position="125"/>
    </location>
</feature>
<evidence type="ECO:0000259" key="1">
    <source>
        <dbReference type="Pfam" id="PF00155"/>
    </source>
</evidence>
<dbReference type="InterPro" id="IPR015422">
    <property type="entry name" value="PyrdxlP-dep_Trfase_small"/>
</dbReference>
<dbReference type="InterPro" id="IPR004839">
    <property type="entry name" value="Aminotransferase_I/II_large"/>
</dbReference>
<gene>
    <name evidence="2" type="ORF">Adt_42375</name>
</gene>
<dbReference type="InterPro" id="IPR015421">
    <property type="entry name" value="PyrdxlP-dep_Trfase_major"/>
</dbReference>
<comment type="caution">
    <text evidence="2">The sequence shown here is derived from an EMBL/GenBank/DDBJ whole genome shotgun (WGS) entry which is preliminary data.</text>
</comment>
<dbReference type="SUPFAM" id="SSF53383">
    <property type="entry name" value="PLP-dependent transferases"/>
    <property type="match status" value="1"/>
</dbReference>
<reference evidence="3" key="1">
    <citation type="submission" date="2024-07" db="EMBL/GenBank/DDBJ databases">
        <title>Two chromosome-level genome assemblies of Korean endemic species Abeliophyllum distichum and Forsythia ovata (Oleaceae).</title>
        <authorList>
            <person name="Jang H."/>
        </authorList>
    </citation>
    <scope>NUCLEOTIDE SEQUENCE [LARGE SCALE GENOMIC DNA]</scope>
</reference>
<dbReference type="EMBL" id="JBFOLK010000013">
    <property type="protein sequence ID" value="KAL2466524.1"/>
    <property type="molecule type" value="Genomic_DNA"/>
</dbReference>
<dbReference type="PANTHER" id="PTHR45744:SF2">
    <property type="entry name" value="TYROSINE AMINOTRANSFERASE"/>
    <property type="match status" value="1"/>
</dbReference>
<keyword evidence="2" id="KW-0032">Aminotransferase</keyword>
<sequence>MGEESTMWNFQGDEHLNQASACIIRSFLTTLQEILNQNDGRAVIPLGHGDWRSKWISEFSDFSNEAYGYLAFGSTPFVPMESFESIVPVFTIGSLSKRWMVPGWRLGWILTSDPNVILQITRLPSALRAISISPLMLQILLREAAYVCHSRLKEIPCISCPCRPQVSMFLMVKLNLLLLKDINDDVEFCIKLSREESAIVLPEKNAFINISEIEKRVSFDEIN</sequence>
<evidence type="ECO:0000313" key="3">
    <source>
        <dbReference type="Proteomes" id="UP001604336"/>
    </source>
</evidence>
<proteinExistence type="predicted"/>
<protein>
    <submittedName>
        <fullName evidence="2">Aminotransferase TAT2</fullName>
    </submittedName>
</protein>
<accession>A0ABD1PU90</accession>
<dbReference type="Gene3D" id="3.40.640.10">
    <property type="entry name" value="Type I PLP-dependent aspartate aminotransferase-like (Major domain)"/>
    <property type="match status" value="1"/>
</dbReference>
<dbReference type="Proteomes" id="UP001604336">
    <property type="component" value="Unassembled WGS sequence"/>
</dbReference>
<dbReference type="InterPro" id="IPR015424">
    <property type="entry name" value="PyrdxlP-dep_Trfase"/>
</dbReference>
<dbReference type="Pfam" id="PF00155">
    <property type="entry name" value="Aminotran_1_2"/>
    <property type="match status" value="1"/>
</dbReference>
<dbReference type="AlphaFoldDB" id="A0ABD1PU90"/>
<dbReference type="Gene3D" id="3.90.1150.10">
    <property type="entry name" value="Aspartate Aminotransferase, domain 1"/>
    <property type="match status" value="1"/>
</dbReference>
<dbReference type="PANTHER" id="PTHR45744">
    <property type="entry name" value="TYROSINE AMINOTRANSFERASE"/>
    <property type="match status" value="1"/>
</dbReference>
<organism evidence="2 3">
    <name type="scientific">Abeliophyllum distichum</name>
    <dbReference type="NCBI Taxonomy" id="126358"/>
    <lineage>
        <taxon>Eukaryota</taxon>
        <taxon>Viridiplantae</taxon>
        <taxon>Streptophyta</taxon>
        <taxon>Embryophyta</taxon>
        <taxon>Tracheophyta</taxon>
        <taxon>Spermatophyta</taxon>
        <taxon>Magnoliopsida</taxon>
        <taxon>eudicotyledons</taxon>
        <taxon>Gunneridae</taxon>
        <taxon>Pentapetalae</taxon>
        <taxon>asterids</taxon>
        <taxon>lamiids</taxon>
        <taxon>Lamiales</taxon>
        <taxon>Oleaceae</taxon>
        <taxon>Forsythieae</taxon>
        <taxon>Abeliophyllum</taxon>
    </lineage>
</organism>
<keyword evidence="3" id="KW-1185">Reference proteome</keyword>
<name>A0ABD1PU90_9LAMI</name>
<dbReference type="GO" id="GO:0008483">
    <property type="term" value="F:transaminase activity"/>
    <property type="evidence" value="ECO:0007669"/>
    <property type="project" value="UniProtKB-KW"/>
</dbReference>
<keyword evidence="2" id="KW-0808">Transferase</keyword>
<evidence type="ECO:0000313" key="2">
    <source>
        <dbReference type="EMBL" id="KAL2466524.1"/>
    </source>
</evidence>